<reference evidence="2 4" key="1">
    <citation type="journal article" date="2012" name="Nature">
        <title>Algal genomes reveal evolutionary mosaicism and the fate of nucleomorphs.</title>
        <authorList>
            <consortium name="DOE Joint Genome Institute"/>
            <person name="Curtis B.A."/>
            <person name="Tanifuji G."/>
            <person name="Burki F."/>
            <person name="Gruber A."/>
            <person name="Irimia M."/>
            <person name="Maruyama S."/>
            <person name="Arias M.C."/>
            <person name="Ball S.G."/>
            <person name="Gile G.H."/>
            <person name="Hirakawa Y."/>
            <person name="Hopkins J.F."/>
            <person name="Kuo A."/>
            <person name="Rensing S.A."/>
            <person name="Schmutz J."/>
            <person name="Symeonidi A."/>
            <person name="Elias M."/>
            <person name="Eveleigh R.J."/>
            <person name="Herman E.K."/>
            <person name="Klute M.J."/>
            <person name="Nakayama T."/>
            <person name="Obornik M."/>
            <person name="Reyes-Prieto A."/>
            <person name="Armbrust E.V."/>
            <person name="Aves S.J."/>
            <person name="Beiko R.G."/>
            <person name="Coutinho P."/>
            <person name="Dacks J.B."/>
            <person name="Durnford D.G."/>
            <person name="Fast N.M."/>
            <person name="Green B.R."/>
            <person name="Grisdale C.J."/>
            <person name="Hempel F."/>
            <person name="Henrissat B."/>
            <person name="Hoppner M.P."/>
            <person name="Ishida K."/>
            <person name="Kim E."/>
            <person name="Koreny L."/>
            <person name="Kroth P.G."/>
            <person name="Liu Y."/>
            <person name="Malik S.B."/>
            <person name="Maier U.G."/>
            <person name="McRose D."/>
            <person name="Mock T."/>
            <person name="Neilson J.A."/>
            <person name="Onodera N.T."/>
            <person name="Poole A.M."/>
            <person name="Pritham E.J."/>
            <person name="Richards T.A."/>
            <person name="Rocap G."/>
            <person name="Roy S.W."/>
            <person name="Sarai C."/>
            <person name="Schaack S."/>
            <person name="Shirato S."/>
            <person name="Slamovits C.H."/>
            <person name="Spencer D.F."/>
            <person name="Suzuki S."/>
            <person name="Worden A.Z."/>
            <person name="Zauner S."/>
            <person name="Barry K."/>
            <person name="Bell C."/>
            <person name="Bharti A.K."/>
            <person name="Crow J.A."/>
            <person name="Grimwood J."/>
            <person name="Kramer R."/>
            <person name="Lindquist E."/>
            <person name="Lucas S."/>
            <person name="Salamov A."/>
            <person name="McFadden G.I."/>
            <person name="Lane C.E."/>
            <person name="Keeling P.J."/>
            <person name="Gray M.W."/>
            <person name="Grigoriev I.V."/>
            <person name="Archibald J.M."/>
        </authorList>
    </citation>
    <scope>NUCLEOTIDE SEQUENCE</scope>
    <source>
        <strain evidence="2 4">CCMP2712</strain>
    </source>
</reference>
<organism evidence="2">
    <name type="scientific">Guillardia theta (strain CCMP2712)</name>
    <name type="common">Cryptophyte</name>
    <dbReference type="NCBI Taxonomy" id="905079"/>
    <lineage>
        <taxon>Eukaryota</taxon>
        <taxon>Cryptophyceae</taxon>
        <taxon>Pyrenomonadales</taxon>
        <taxon>Geminigeraceae</taxon>
        <taxon>Guillardia</taxon>
    </lineage>
</organism>
<keyword evidence="1" id="KW-0732">Signal</keyword>
<gene>
    <name evidence="2" type="ORF">GUITHDRAFT_151273</name>
</gene>
<evidence type="ECO:0000313" key="3">
    <source>
        <dbReference type="EnsemblProtists" id="EKX50297"/>
    </source>
</evidence>
<feature type="signal peptide" evidence="1">
    <location>
        <begin position="1"/>
        <end position="25"/>
    </location>
</feature>
<evidence type="ECO:0000256" key="1">
    <source>
        <dbReference type="SAM" id="SignalP"/>
    </source>
</evidence>
<sequence length="192" mass="20710">MGTSVFSRVCLIASVAMIMFDHALSFTLPTTTLSAGMRQNLGHSCRSRSGRTNALKMKLDVAPQVIQQFPTAQEQNECLNVVNRAIAELNKNTKSTSEMGRAEGVTYILAGGRPQKGVISVRFNCKFKKGTTAMQPGFMAKSMPFFGPSTNEGEGRGFQVAQVSCQATATDVIQLSIDVDGGWGRRLAIIGR</sequence>
<dbReference type="HOGENOM" id="CLU_1417589_0_0_1"/>
<evidence type="ECO:0000313" key="2">
    <source>
        <dbReference type="EMBL" id="EKX50297.1"/>
    </source>
</evidence>
<reference evidence="4" key="2">
    <citation type="submission" date="2012-11" db="EMBL/GenBank/DDBJ databases">
        <authorList>
            <person name="Kuo A."/>
            <person name="Curtis B.A."/>
            <person name="Tanifuji G."/>
            <person name="Burki F."/>
            <person name="Gruber A."/>
            <person name="Irimia M."/>
            <person name="Maruyama S."/>
            <person name="Arias M.C."/>
            <person name="Ball S.G."/>
            <person name="Gile G.H."/>
            <person name="Hirakawa Y."/>
            <person name="Hopkins J.F."/>
            <person name="Rensing S.A."/>
            <person name="Schmutz J."/>
            <person name="Symeonidi A."/>
            <person name="Elias M."/>
            <person name="Eveleigh R.J."/>
            <person name="Herman E.K."/>
            <person name="Klute M.J."/>
            <person name="Nakayama T."/>
            <person name="Obornik M."/>
            <person name="Reyes-Prieto A."/>
            <person name="Armbrust E.V."/>
            <person name="Aves S.J."/>
            <person name="Beiko R.G."/>
            <person name="Coutinho P."/>
            <person name="Dacks J.B."/>
            <person name="Durnford D.G."/>
            <person name="Fast N.M."/>
            <person name="Green B.R."/>
            <person name="Grisdale C."/>
            <person name="Hempe F."/>
            <person name="Henrissat B."/>
            <person name="Hoppner M.P."/>
            <person name="Ishida K.-I."/>
            <person name="Kim E."/>
            <person name="Koreny L."/>
            <person name="Kroth P.G."/>
            <person name="Liu Y."/>
            <person name="Malik S.-B."/>
            <person name="Maier U.G."/>
            <person name="McRose D."/>
            <person name="Mock T."/>
            <person name="Neilson J.A."/>
            <person name="Onodera N.T."/>
            <person name="Poole A.M."/>
            <person name="Pritham E.J."/>
            <person name="Richards T.A."/>
            <person name="Rocap G."/>
            <person name="Roy S.W."/>
            <person name="Sarai C."/>
            <person name="Schaack S."/>
            <person name="Shirato S."/>
            <person name="Slamovits C.H."/>
            <person name="Spencer D.F."/>
            <person name="Suzuki S."/>
            <person name="Worden A.Z."/>
            <person name="Zauner S."/>
            <person name="Barry K."/>
            <person name="Bell C."/>
            <person name="Bharti A.K."/>
            <person name="Crow J.A."/>
            <person name="Grimwood J."/>
            <person name="Kramer R."/>
            <person name="Lindquist E."/>
            <person name="Lucas S."/>
            <person name="Salamov A."/>
            <person name="McFadden G.I."/>
            <person name="Lane C.E."/>
            <person name="Keeling P.J."/>
            <person name="Gray M.W."/>
            <person name="Grigoriev I.V."/>
            <person name="Archibald J.M."/>
        </authorList>
    </citation>
    <scope>NUCLEOTIDE SEQUENCE</scope>
    <source>
        <strain evidence="4">CCMP2712</strain>
    </source>
</reference>
<dbReference type="EMBL" id="JH992979">
    <property type="protein sequence ID" value="EKX50297.1"/>
    <property type="molecule type" value="Genomic_DNA"/>
</dbReference>
<dbReference type="KEGG" id="gtt:GUITHDRAFT_151273"/>
<dbReference type="OMA" id="PAKYNTM"/>
<protein>
    <submittedName>
        <fullName evidence="2 3">Uncharacterized protein</fullName>
    </submittedName>
</protein>
<feature type="chain" id="PRO_5008771734" evidence="1">
    <location>
        <begin position="26"/>
        <end position="192"/>
    </location>
</feature>
<dbReference type="RefSeq" id="XP_005837277.1">
    <property type="nucleotide sequence ID" value="XM_005837220.1"/>
</dbReference>
<evidence type="ECO:0000313" key="4">
    <source>
        <dbReference type="Proteomes" id="UP000011087"/>
    </source>
</evidence>
<dbReference type="PaxDb" id="55529-EKX50297"/>
<dbReference type="AlphaFoldDB" id="L1JPD9"/>
<dbReference type="EnsemblProtists" id="EKX50297">
    <property type="protein sequence ID" value="EKX50297"/>
    <property type="gene ID" value="GUITHDRAFT_151273"/>
</dbReference>
<proteinExistence type="predicted"/>
<keyword evidence="4" id="KW-1185">Reference proteome</keyword>
<dbReference type="eggNOG" id="ENOG502SFU3">
    <property type="taxonomic scope" value="Eukaryota"/>
</dbReference>
<dbReference type="GeneID" id="17306801"/>
<name>L1JPD9_GUITC</name>
<reference evidence="3" key="3">
    <citation type="submission" date="2015-06" db="UniProtKB">
        <authorList>
            <consortium name="EnsemblProtists"/>
        </authorList>
    </citation>
    <scope>IDENTIFICATION</scope>
</reference>
<dbReference type="Proteomes" id="UP000011087">
    <property type="component" value="Unassembled WGS sequence"/>
</dbReference>
<accession>L1JPD9</accession>